<dbReference type="GO" id="GO:0005739">
    <property type="term" value="C:mitochondrion"/>
    <property type="evidence" value="ECO:0007669"/>
    <property type="project" value="UniProtKB-SubCell"/>
</dbReference>
<dbReference type="Gene3D" id="3.30.980.10">
    <property type="entry name" value="Threonyl-trna Synthetase, Chain A, domain 2"/>
    <property type="match status" value="1"/>
</dbReference>
<dbReference type="PANTHER" id="PTHR42753:SF9">
    <property type="entry name" value="LARGE RIBOSOMAL SUBUNIT PROTEIN ML39"/>
    <property type="match status" value="1"/>
</dbReference>
<comment type="subcellular location">
    <subcellularLocation>
        <location evidence="1">Mitochondrion</location>
    </subcellularLocation>
</comment>
<evidence type="ECO:0000256" key="9">
    <source>
        <dbReference type="SAM" id="SignalP"/>
    </source>
</evidence>
<evidence type="ECO:0000256" key="7">
    <source>
        <dbReference type="ARBA" id="ARBA00075914"/>
    </source>
</evidence>
<dbReference type="GO" id="GO:1990904">
    <property type="term" value="C:ribonucleoprotein complex"/>
    <property type="evidence" value="ECO:0007669"/>
    <property type="project" value="UniProtKB-KW"/>
</dbReference>
<feature type="region of interest" description="Disordered" evidence="8">
    <location>
        <begin position="317"/>
        <end position="350"/>
    </location>
</feature>
<keyword evidence="3" id="KW-0496">Mitochondrion</keyword>
<keyword evidence="9" id="KW-0732">Signal</keyword>
<dbReference type="InterPro" id="IPR012675">
    <property type="entry name" value="Beta-grasp_dom_sf"/>
</dbReference>
<reference evidence="10" key="2">
    <citation type="submission" date="2025-08" db="UniProtKB">
        <authorList>
            <consortium name="Ensembl"/>
        </authorList>
    </citation>
    <scope>IDENTIFICATION</scope>
</reference>
<evidence type="ECO:0000313" key="11">
    <source>
        <dbReference type="Proteomes" id="UP000694397"/>
    </source>
</evidence>
<dbReference type="AlphaFoldDB" id="A0A8C9RDB6"/>
<keyword evidence="4" id="KW-0687">Ribonucleoprotein</keyword>
<reference evidence="10" key="3">
    <citation type="submission" date="2025-09" db="UniProtKB">
        <authorList>
            <consortium name="Ensembl"/>
        </authorList>
    </citation>
    <scope>IDENTIFICATION</scope>
</reference>
<dbReference type="Gene3D" id="3.10.20.30">
    <property type="match status" value="1"/>
</dbReference>
<evidence type="ECO:0000256" key="2">
    <source>
        <dbReference type="ARBA" id="ARBA00022980"/>
    </source>
</evidence>
<dbReference type="Ensembl" id="ENSSFOT00015013758.2">
    <property type="protein sequence ID" value="ENSSFOP00015013590.1"/>
    <property type="gene ID" value="ENSSFOG00015008772.2"/>
</dbReference>
<evidence type="ECO:0000256" key="5">
    <source>
        <dbReference type="ARBA" id="ARBA00061231"/>
    </source>
</evidence>
<dbReference type="PANTHER" id="PTHR42753">
    <property type="entry name" value="MITOCHONDRIAL RIBOSOME PROTEIN L39/PROLYL-TRNA LIGASE FAMILY MEMBER"/>
    <property type="match status" value="1"/>
</dbReference>
<dbReference type="GO" id="GO:0000166">
    <property type="term" value="F:nucleotide binding"/>
    <property type="evidence" value="ECO:0007669"/>
    <property type="project" value="InterPro"/>
</dbReference>
<sequence length="350" mass="38488">MACSSVCGALLLRRMVSSAAATRLSTAELRGLRNDLFSKEQARQRALITRTEKIEVTLEVPGHQGTLLIMNKGLSTPRCCARHLTEWHVNSSALALVDGEPWPMHRPLTQNCSLALLHFKMEDPHHVNKAYWRSCAALLGQVLQNAFKEEFSVELLTSPEVPVTSGAFCCDLVLDSQLDSWVPSEEALRSLTRDAHQLIQQNLPWEPLQVSPSFAIKIFSHSSYKQKEVEERAAESASGLVTLYRCGDHVFVSGGHLVARTGLCSQYDVTAIHNLGQTELGLLRRAQGLSLPVQLEAHHTVWRKLRGRAERLVGIPPTLSSEAKSPLPDASAVQAGAEVDPSKASPFPQQ</sequence>
<dbReference type="CDD" id="cd01667">
    <property type="entry name" value="TGS_ThrRS"/>
    <property type="match status" value="1"/>
</dbReference>
<evidence type="ECO:0000313" key="10">
    <source>
        <dbReference type="Ensembl" id="ENSSFOP00015013590.1"/>
    </source>
</evidence>
<dbReference type="GO" id="GO:0005840">
    <property type="term" value="C:ribosome"/>
    <property type="evidence" value="ECO:0007669"/>
    <property type="project" value="UniProtKB-KW"/>
</dbReference>
<evidence type="ECO:0000256" key="6">
    <source>
        <dbReference type="ARBA" id="ARBA00071662"/>
    </source>
</evidence>
<dbReference type="GeneTree" id="ENSGT00940000156271"/>
<feature type="signal peptide" evidence="9">
    <location>
        <begin position="1"/>
        <end position="21"/>
    </location>
</feature>
<accession>A0A8C9RDB6</accession>
<evidence type="ECO:0000256" key="8">
    <source>
        <dbReference type="SAM" id="MobiDB-lite"/>
    </source>
</evidence>
<dbReference type="KEGG" id="sfm:108938131"/>
<dbReference type="FunFam" id="3.30.980.10:FF:000006">
    <property type="entry name" value="39S ribosomal protein L39, mitochondrial"/>
    <property type="match status" value="1"/>
</dbReference>
<dbReference type="RefSeq" id="XP_018614007.1">
    <property type="nucleotide sequence ID" value="XM_018758491.2"/>
</dbReference>
<dbReference type="OrthoDB" id="5870821at2759"/>
<comment type="similarity">
    <text evidence="5">Belongs to the mitochondrion-specific ribosomal protein mL39 family.</text>
</comment>
<dbReference type="SUPFAM" id="SSF55186">
    <property type="entry name" value="ThrRS/AlaRS common domain"/>
    <property type="match status" value="1"/>
</dbReference>
<dbReference type="GeneID" id="108938131"/>
<evidence type="ECO:0000256" key="4">
    <source>
        <dbReference type="ARBA" id="ARBA00023274"/>
    </source>
</evidence>
<dbReference type="CTD" id="54148"/>
<evidence type="ECO:0000256" key="1">
    <source>
        <dbReference type="ARBA" id="ARBA00004173"/>
    </source>
</evidence>
<reference evidence="10 11" key="1">
    <citation type="submission" date="2019-04" db="EMBL/GenBank/DDBJ databases">
        <authorList>
            <consortium name="Wellcome Sanger Institute Data Sharing"/>
        </authorList>
    </citation>
    <scope>NUCLEOTIDE SEQUENCE [LARGE SCALE GENOMIC DNA]</scope>
</reference>
<protein>
    <recommendedName>
        <fullName evidence="6">Large ribosomal subunit protein mL39</fullName>
    </recommendedName>
    <alternativeName>
        <fullName evidence="7">39S ribosomal protein L39, mitochondrial</fullName>
    </alternativeName>
</protein>
<keyword evidence="2" id="KW-0689">Ribosomal protein</keyword>
<evidence type="ECO:0000256" key="3">
    <source>
        <dbReference type="ARBA" id="ARBA00023128"/>
    </source>
</evidence>
<dbReference type="InterPro" id="IPR018163">
    <property type="entry name" value="Thr/Ala-tRNA-synth_IIc_edit"/>
</dbReference>
<name>A0A8C9RDB6_SCLFO</name>
<proteinExistence type="inferred from homology"/>
<dbReference type="Proteomes" id="UP000694397">
    <property type="component" value="Chromosome 12"/>
</dbReference>
<keyword evidence="11" id="KW-1185">Reference proteome</keyword>
<feature type="chain" id="PRO_5034919219" description="Large ribosomal subunit protein mL39" evidence="9">
    <location>
        <begin position="22"/>
        <end position="350"/>
    </location>
</feature>
<gene>
    <name evidence="10" type="primary">mrpl39</name>
</gene>
<dbReference type="GO" id="GO:0003723">
    <property type="term" value="F:RNA binding"/>
    <property type="evidence" value="ECO:0007669"/>
    <property type="project" value="TreeGrafter"/>
</dbReference>
<organism evidence="10 11">
    <name type="scientific">Scleropages formosus</name>
    <name type="common">Asian bonytongue</name>
    <name type="synonym">Osteoglossum formosum</name>
    <dbReference type="NCBI Taxonomy" id="113540"/>
    <lineage>
        <taxon>Eukaryota</taxon>
        <taxon>Metazoa</taxon>
        <taxon>Chordata</taxon>
        <taxon>Craniata</taxon>
        <taxon>Vertebrata</taxon>
        <taxon>Euteleostomi</taxon>
        <taxon>Actinopterygii</taxon>
        <taxon>Neopterygii</taxon>
        <taxon>Teleostei</taxon>
        <taxon>Osteoglossocephala</taxon>
        <taxon>Osteoglossomorpha</taxon>
        <taxon>Osteoglossiformes</taxon>
        <taxon>Osteoglossidae</taxon>
        <taxon>Scleropages</taxon>
    </lineage>
</organism>
<dbReference type="InterPro" id="IPR050062">
    <property type="entry name" value="Pro-tRNA_synthetase"/>
</dbReference>